<accession>A0A2V1DKD6</accession>
<feature type="chain" id="PRO_5015917701" description="Altered inheritance of mitochondria protein 6" evidence="3">
    <location>
        <begin position="19"/>
        <end position="466"/>
    </location>
</feature>
<dbReference type="EMBL" id="KZ805411">
    <property type="protein sequence ID" value="PVH98538.1"/>
    <property type="molecule type" value="Genomic_DNA"/>
</dbReference>
<comment type="similarity">
    <text evidence="1">Belongs to the AIM6 family.</text>
</comment>
<dbReference type="SUPFAM" id="SSF51695">
    <property type="entry name" value="PLC-like phosphodiesterases"/>
    <property type="match status" value="1"/>
</dbReference>
<organism evidence="4 5">
    <name type="scientific">Periconia macrospinosa</name>
    <dbReference type="NCBI Taxonomy" id="97972"/>
    <lineage>
        <taxon>Eukaryota</taxon>
        <taxon>Fungi</taxon>
        <taxon>Dikarya</taxon>
        <taxon>Ascomycota</taxon>
        <taxon>Pezizomycotina</taxon>
        <taxon>Dothideomycetes</taxon>
        <taxon>Pleosporomycetidae</taxon>
        <taxon>Pleosporales</taxon>
        <taxon>Massarineae</taxon>
        <taxon>Periconiaceae</taxon>
        <taxon>Periconia</taxon>
    </lineage>
</organism>
<dbReference type="GO" id="GO:0006629">
    <property type="term" value="P:lipid metabolic process"/>
    <property type="evidence" value="ECO:0007669"/>
    <property type="project" value="InterPro"/>
</dbReference>
<dbReference type="AlphaFoldDB" id="A0A2V1DKD6"/>
<gene>
    <name evidence="4" type="ORF">DM02DRAFT_682032</name>
</gene>
<proteinExistence type="inferred from homology"/>
<dbReference type="PANTHER" id="PTHR31571">
    <property type="entry name" value="ALTERED INHERITANCE OF MITOCHONDRIA PROTEIN 6"/>
    <property type="match status" value="1"/>
</dbReference>
<evidence type="ECO:0000256" key="1">
    <source>
        <dbReference type="ARBA" id="ARBA00008858"/>
    </source>
</evidence>
<dbReference type="Proteomes" id="UP000244855">
    <property type="component" value="Unassembled WGS sequence"/>
</dbReference>
<evidence type="ECO:0000313" key="4">
    <source>
        <dbReference type="EMBL" id="PVH98538.1"/>
    </source>
</evidence>
<evidence type="ECO:0000313" key="5">
    <source>
        <dbReference type="Proteomes" id="UP000244855"/>
    </source>
</evidence>
<dbReference type="InterPro" id="IPR017946">
    <property type="entry name" value="PLC-like_Pdiesterase_TIM-brl"/>
</dbReference>
<dbReference type="OrthoDB" id="4153866at2759"/>
<dbReference type="STRING" id="97972.A0A2V1DKD6"/>
<evidence type="ECO:0000256" key="2">
    <source>
        <dbReference type="ARBA" id="ARBA00014286"/>
    </source>
</evidence>
<keyword evidence="5" id="KW-1185">Reference proteome</keyword>
<dbReference type="InterPro" id="IPR051236">
    <property type="entry name" value="HAT_RTT109-like"/>
</dbReference>
<protein>
    <recommendedName>
        <fullName evidence="2">Altered inheritance of mitochondria protein 6</fullName>
    </recommendedName>
</protein>
<evidence type="ECO:0000256" key="3">
    <source>
        <dbReference type="SAM" id="SignalP"/>
    </source>
</evidence>
<reference evidence="4 5" key="1">
    <citation type="journal article" date="2018" name="Sci. Rep.">
        <title>Comparative genomics provides insights into the lifestyle and reveals functional heterogeneity of dark septate endophytic fungi.</title>
        <authorList>
            <person name="Knapp D.G."/>
            <person name="Nemeth J.B."/>
            <person name="Barry K."/>
            <person name="Hainaut M."/>
            <person name="Henrissat B."/>
            <person name="Johnson J."/>
            <person name="Kuo A."/>
            <person name="Lim J.H.P."/>
            <person name="Lipzen A."/>
            <person name="Nolan M."/>
            <person name="Ohm R.A."/>
            <person name="Tamas L."/>
            <person name="Grigoriev I.V."/>
            <person name="Spatafora J.W."/>
            <person name="Nagy L.G."/>
            <person name="Kovacs G.M."/>
        </authorList>
    </citation>
    <scope>NUCLEOTIDE SEQUENCE [LARGE SCALE GENOMIC DNA]</scope>
    <source>
        <strain evidence="4 5">DSE2036</strain>
    </source>
</reference>
<dbReference type="PANTHER" id="PTHR31571:SF1">
    <property type="entry name" value="ALTERED INHERITANCE OF MITOCHONDRIA PROTEIN 6"/>
    <property type="match status" value="1"/>
</dbReference>
<dbReference type="GO" id="GO:0008081">
    <property type="term" value="F:phosphoric diester hydrolase activity"/>
    <property type="evidence" value="ECO:0007669"/>
    <property type="project" value="InterPro"/>
</dbReference>
<feature type="signal peptide" evidence="3">
    <location>
        <begin position="1"/>
        <end position="18"/>
    </location>
</feature>
<sequence length="466" mass="50529">MSANQFFIASLLVSASFASPTARAKSDYISSCGPDWMSINDVKTNRGTIQRIGYNTAVNSFCNKAAGISVGAGAYTSMATRVWLDYGSNPETTGLNGWVYFEIHNKQNSAHVVDSKVMITMLRDKRLKTPGASCKQYLKKFSENTSGNKCYGPTNKDTKGGTWQVGNDAISYHALANKLPPYADSVDKVVTLQGAIAALGNGGKGNTLEPFPTYAFDDVAPFACHSHNDYTRDKALYSALSAGCISVEADIWMHGTKLVVGHTNPGSNGPTFVDLYVNPLKKLLDDRRAIFPAKPAQALSLLVDFKNSGADAQKSWDQLVADLKPLRDAGYLSYYDGSFRQGLITVVATGNAIKDSTTSAPSPISNALSDATNPRREIFVDAVIHKDMSHFDSSNAYFASAKWSDAVPNGLPISGAARTKLDEAHSKGFKVRYWEIPGKDRWQQIVDAGVDLLNVDDLQYVAGLEW</sequence>
<name>A0A2V1DKD6_9PLEO</name>
<keyword evidence="3" id="KW-0732">Signal</keyword>